<evidence type="ECO:0000256" key="1">
    <source>
        <dbReference type="ARBA" id="ARBA00022737"/>
    </source>
</evidence>
<accession>A0A4Y6PX44</accession>
<name>A0A4Y6PX44_PERCE</name>
<feature type="repeat" description="TPR" evidence="3">
    <location>
        <begin position="239"/>
        <end position="272"/>
    </location>
</feature>
<keyword evidence="5" id="KW-0732">Signal</keyword>
<dbReference type="InterPro" id="IPR019734">
    <property type="entry name" value="TPR_rpt"/>
</dbReference>
<organism evidence="6 7">
    <name type="scientific">Persicimonas caeni</name>
    <dbReference type="NCBI Taxonomy" id="2292766"/>
    <lineage>
        <taxon>Bacteria</taxon>
        <taxon>Deltaproteobacteria</taxon>
        <taxon>Bradymonadales</taxon>
        <taxon>Bradymonadaceae</taxon>
        <taxon>Persicimonas</taxon>
    </lineage>
</organism>
<evidence type="ECO:0000313" key="6">
    <source>
        <dbReference type="EMBL" id="QDG52892.1"/>
    </source>
</evidence>
<evidence type="ECO:0000256" key="5">
    <source>
        <dbReference type="SAM" id="SignalP"/>
    </source>
</evidence>
<dbReference type="AlphaFoldDB" id="A0A4Y6PX44"/>
<protein>
    <submittedName>
        <fullName evidence="6">Tetratricopeptide repeat protein</fullName>
    </submittedName>
</protein>
<dbReference type="Pfam" id="PF00515">
    <property type="entry name" value="TPR_1"/>
    <property type="match status" value="1"/>
</dbReference>
<feature type="compositionally biased region" description="Acidic residues" evidence="4">
    <location>
        <begin position="410"/>
        <end position="452"/>
    </location>
</feature>
<dbReference type="Pfam" id="PF13176">
    <property type="entry name" value="TPR_7"/>
    <property type="match status" value="1"/>
</dbReference>
<dbReference type="PROSITE" id="PS50005">
    <property type="entry name" value="TPR"/>
    <property type="match status" value="4"/>
</dbReference>
<sequence>MGNTPMKMLLQSKSRLLPKLLVLVFAATQMWACSTSKPKEDKKVEEVQKAQAEVLAEEMGMDVETVKTFQKALAELQKTKPDVAKAEELLVSVLEAEPDFAEAHYNLGVLYSNALRYDEATEHLEKAREIEPEELDHTVALAQAYAVTEKYDKAQTLFEEVVARQPKNLTAKNNLAVLALKAGDDKKAMEYVRDVLREDYENVGALSTLGLINKKRENISLAKFALKEAIKLSKDNPDPDLHNNLGLVYMMEDDVPNAVEQFEKANKAGPNYLESRLNLGAILIEYLAYERASTQFAEAVRIAPQHCVARLGKAAADYGFGSTGNADANKASAENFEYYLDNCKADDLSSHERLAKLYETKLGDPAKAAKHYRKLATLTEDEEKKNFYKAMANTMESQANPQQQKAPEQQAEDETEPAEGEGDEAGTEEGEDVGAEDVDGETTADAEAVESE</sequence>
<dbReference type="PROSITE" id="PS50293">
    <property type="entry name" value="TPR_REGION"/>
    <property type="match status" value="1"/>
</dbReference>
<gene>
    <name evidence="6" type="ORF">FIV42_19740</name>
</gene>
<feature type="region of interest" description="Disordered" evidence="4">
    <location>
        <begin position="396"/>
        <end position="452"/>
    </location>
</feature>
<dbReference type="PANTHER" id="PTHR45586:SF1">
    <property type="entry name" value="LIPOPOLYSACCHARIDE ASSEMBLY PROTEIN B"/>
    <property type="match status" value="1"/>
</dbReference>
<keyword evidence="1" id="KW-0677">Repeat</keyword>
<dbReference type="InterPro" id="IPR011990">
    <property type="entry name" value="TPR-like_helical_dom_sf"/>
</dbReference>
<proteinExistence type="predicted"/>
<dbReference type="SMART" id="SM00028">
    <property type="entry name" value="TPR"/>
    <property type="match status" value="7"/>
</dbReference>
<dbReference type="Gene3D" id="1.25.40.10">
    <property type="entry name" value="Tetratricopeptide repeat domain"/>
    <property type="match status" value="2"/>
</dbReference>
<dbReference type="SUPFAM" id="SSF48452">
    <property type="entry name" value="TPR-like"/>
    <property type="match status" value="2"/>
</dbReference>
<evidence type="ECO:0000256" key="4">
    <source>
        <dbReference type="SAM" id="MobiDB-lite"/>
    </source>
</evidence>
<feature type="repeat" description="TPR" evidence="3">
    <location>
        <begin position="273"/>
        <end position="306"/>
    </location>
</feature>
<dbReference type="Pfam" id="PF13432">
    <property type="entry name" value="TPR_16"/>
    <property type="match status" value="1"/>
</dbReference>
<evidence type="ECO:0000256" key="2">
    <source>
        <dbReference type="ARBA" id="ARBA00022803"/>
    </source>
</evidence>
<dbReference type="PANTHER" id="PTHR45586">
    <property type="entry name" value="TPR REPEAT-CONTAINING PROTEIN PA4667"/>
    <property type="match status" value="1"/>
</dbReference>
<dbReference type="OrthoDB" id="9815059at2"/>
<feature type="repeat" description="TPR" evidence="3">
    <location>
        <begin position="101"/>
        <end position="134"/>
    </location>
</feature>
<feature type="repeat" description="TPR" evidence="3">
    <location>
        <begin position="135"/>
        <end position="168"/>
    </location>
</feature>
<reference evidence="6 7" key="1">
    <citation type="submission" date="2019-06" db="EMBL/GenBank/DDBJ databases">
        <title>Persicimonas caeni gen. nov., sp. nov., a predatory bacterium isolated from solar saltern.</title>
        <authorList>
            <person name="Wang S."/>
        </authorList>
    </citation>
    <scope>NUCLEOTIDE SEQUENCE [LARGE SCALE GENOMIC DNA]</scope>
    <source>
        <strain evidence="6 7">YN101</strain>
    </source>
</reference>
<evidence type="ECO:0000313" key="7">
    <source>
        <dbReference type="Proteomes" id="UP000315995"/>
    </source>
</evidence>
<dbReference type="EMBL" id="CP041186">
    <property type="protein sequence ID" value="QDG52892.1"/>
    <property type="molecule type" value="Genomic_DNA"/>
</dbReference>
<evidence type="ECO:0000256" key="3">
    <source>
        <dbReference type="PROSITE-ProRule" id="PRU00339"/>
    </source>
</evidence>
<feature type="chain" id="PRO_5030106608" evidence="5">
    <location>
        <begin position="33"/>
        <end position="452"/>
    </location>
</feature>
<dbReference type="InterPro" id="IPR051012">
    <property type="entry name" value="CellSynth/LPSAsmb/PSIAsmb"/>
</dbReference>
<dbReference type="Proteomes" id="UP000315995">
    <property type="component" value="Chromosome"/>
</dbReference>
<keyword evidence="2 3" id="KW-0802">TPR repeat</keyword>
<feature type="compositionally biased region" description="Low complexity" evidence="4">
    <location>
        <begin position="398"/>
        <end position="409"/>
    </location>
</feature>
<keyword evidence="7" id="KW-1185">Reference proteome</keyword>
<accession>A0A5B8Y8W7</accession>
<feature type="signal peptide" evidence="5">
    <location>
        <begin position="1"/>
        <end position="32"/>
    </location>
</feature>